<evidence type="ECO:0000256" key="1">
    <source>
        <dbReference type="SAM" id="Phobius"/>
    </source>
</evidence>
<accession>A0A1W1CHY8</accession>
<name>A0A1W1CHY8_9ZZZZ</name>
<dbReference type="AlphaFoldDB" id="A0A1W1CHY8"/>
<organism evidence="2">
    <name type="scientific">hydrothermal vent metagenome</name>
    <dbReference type="NCBI Taxonomy" id="652676"/>
    <lineage>
        <taxon>unclassified sequences</taxon>
        <taxon>metagenomes</taxon>
        <taxon>ecological metagenomes</taxon>
    </lineage>
</organism>
<protein>
    <recommendedName>
        <fullName evidence="3">Mlr7403 protein</fullName>
    </recommendedName>
</protein>
<proteinExistence type="predicted"/>
<sequence length="198" mass="21899">MSLKTDIEMVKDELTSEEKFFEKAVVTEKFVKKYKNLIIGAVIATVLFVAGNVAYTINKQNTIDSANAVLVELQLNSDNEATLARLESLSPALSNVWLYSQALVNKDTATLEKLKNSKALLVADLASYEAAQNTKDAQKLESYANKQDAIYVDLARVQNAVILMNEKKIDEAHKILSMININSSLSQVAKALMHYGVK</sequence>
<reference evidence="2" key="1">
    <citation type="submission" date="2016-10" db="EMBL/GenBank/DDBJ databases">
        <authorList>
            <person name="de Groot N.N."/>
        </authorList>
    </citation>
    <scope>NUCLEOTIDE SEQUENCE</scope>
</reference>
<gene>
    <name evidence="2" type="ORF">MNB_SM-4-1195</name>
</gene>
<keyword evidence="1" id="KW-0472">Membrane</keyword>
<keyword evidence="1" id="KW-1133">Transmembrane helix</keyword>
<keyword evidence="1" id="KW-0812">Transmembrane</keyword>
<evidence type="ECO:0008006" key="3">
    <source>
        <dbReference type="Google" id="ProtNLM"/>
    </source>
</evidence>
<feature type="transmembrane region" description="Helical" evidence="1">
    <location>
        <begin position="37"/>
        <end position="57"/>
    </location>
</feature>
<dbReference type="EMBL" id="FPHF01000087">
    <property type="protein sequence ID" value="SFV65478.1"/>
    <property type="molecule type" value="Genomic_DNA"/>
</dbReference>
<evidence type="ECO:0000313" key="2">
    <source>
        <dbReference type="EMBL" id="SFV65478.1"/>
    </source>
</evidence>